<proteinExistence type="predicted"/>
<feature type="compositionally biased region" description="Low complexity" evidence="1">
    <location>
        <begin position="162"/>
        <end position="171"/>
    </location>
</feature>
<evidence type="ECO:0000313" key="4">
    <source>
        <dbReference type="Proteomes" id="UP000419144"/>
    </source>
</evidence>
<evidence type="ECO:0000313" key="3">
    <source>
        <dbReference type="EMBL" id="GET91974.1"/>
    </source>
</evidence>
<accession>A0A640KSH3</accession>
<gene>
    <name evidence="3" type="ORF">LtaPh_3324100</name>
</gene>
<sequence length="308" mass="34388">MLHGAKAKPSRSLGAFRGLPFTNSAFPMAARRCLAQSWYSSPQARFSSWSALRETQGTRCVALPAGQRWASYCKAAAFEPIRGQILLSRRALSSAAASSAKYKNEADDTSVVEIVRASSATTSQHGTNARALTETRTDTAAEVTAESKNTEATDDPHSSKGTITEATATETTPEDQAGMWRRAWRAFKREGTDFSIFYLPFYVGTFVFFYFAFVTGLVQKESILNYVLSWMGDRVDRPKLHARIAAWNSWVNLGFAIAINELIEIVRLPVVFALYYVTRPYSNRFARWLVGVMRHLRRGNWIDGAVKV</sequence>
<evidence type="ECO:0000256" key="2">
    <source>
        <dbReference type="SAM" id="Phobius"/>
    </source>
</evidence>
<keyword evidence="2" id="KW-0812">Transmembrane</keyword>
<dbReference type="Proteomes" id="UP000419144">
    <property type="component" value="Unassembled WGS sequence"/>
</dbReference>
<comment type="caution">
    <text evidence="3">The sequence shown here is derived from an EMBL/GenBank/DDBJ whole genome shotgun (WGS) entry which is preliminary data.</text>
</comment>
<organism evidence="3 4">
    <name type="scientific">Leishmania tarentolae</name>
    <name type="common">Sauroleishmania tarentolae</name>
    <dbReference type="NCBI Taxonomy" id="5689"/>
    <lineage>
        <taxon>Eukaryota</taxon>
        <taxon>Discoba</taxon>
        <taxon>Euglenozoa</taxon>
        <taxon>Kinetoplastea</taxon>
        <taxon>Metakinetoplastina</taxon>
        <taxon>Trypanosomatida</taxon>
        <taxon>Trypanosomatidae</taxon>
        <taxon>Leishmaniinae</taxon>
        <taxon>Leishmania</taxon>
        <taxon>lizard Leishmania</taxon>
    </lineage>
</organism>
<dbReference type="EMBL" id="BLBS01000052">
    <property type="protein sequence ID" value="GET91974.1"/>
    <property type="molecule type" value="Genomic_DNA"/>
</dbReference>
<reference evidence="3" key="1">
    <citation type="submission" date="2019-11" db="EMBL/GenBank/DDBJ databases">
        <title>Leishmania tarentolae CDS.</title>
        <authorList>
            <person name="Goto Y."/>
            <person name="Yamagishi J."/>
        </authorList>
    </citation>
    <scope>NUCLEOTIDE SEQUENCE [LARGE SCALE GENOMIC DNA]</scope>
    <source>
        <strain evidence="3">Parrot Tar II</strain>
    </source>
</reference>
<keyword evidence="2" id="KW-1133">Transmembrane helix</keyword>
<keyword evidence="2" id="KW-0472">Membrane</keyword>
<evidence type="ECO:0008006" key="5">
    <source>
        <dbReference type="Google" id="ProtNLM"/>
    </source>
</evidence>
<feature type="region of interest" description="Disordered" evidence="1">
    <location>
        <begin position="122"/>
        <end position="174"/>
    </location>
</feature>
<evidence type="ECO:0000256" key="1">
    <source>
        <dbReference type="SAM" id="MobiDB-lite"/>
    </source>
</evidence>
<dbReference type="AlphaFoldDB" id="A0A640KSH3"/>
<keyword evidence="4" id="KW-1185">Reference proteome</keyword>
<protein>
    <recommendedName>
        <fullName evidence="5">DUF1279 domain-containing protein</fullName>
    </recommendedName>
</protein>
<dbReference type="VEuPathDB" id="TriTrypDB:LtaPh_3324100"/>
<feature type="transmembrane region" description="Helical" evidence="2">
    <location>
        <begin position="196"/>
        <end position="218"/>
    </location>
</feature>
<feature type="compositionally biased region" description="Basic and acidic residues" evidence="1">
    <location>
        <begin position="148"/>
        <end position="158"/>
    </location>
</feature>
<feature type="transmembrane region" description="Helical" evidence="2">
    <location>
        <begin position="253"/>
        <end position="277"/>
    </location>
</feature>
<name>A0A640KSH3_LEITA</name>
<dbReference type="OrthoDB" id="266653at2759"/>